<evidence type="ECO:0000313" key="2">
    <source>
        <dbReference type="EMBL" id="KAJ0219676.1"/>
    </source>
</evidence>
<dbReference type="InterPro" id="IPR006912">
    <property type="entry name" value="Harbinger_derived_prot"/>
</dbReference>
<keyword evidence="1" id="KW-1133">Transmembrane helix</keyword>
<evidence type="ECO:0008006" key="4">
    <source>
        <dbReference type="Google" id="ProtNLM"/>
    </source>
</evidence>
<keyword evidence="1" id="KW-0472">Membrane</keyword>
<keyword evidence="1" id="KW-0812">Transmembrane</keyword>
<sequence length="268" mass="31663">MLVQATFKGETQSKEDTINLRSFNVLQKCTSTLHSLDGYLNMSERTSRETLENFCYGVVQMYKSEYLRLPTSINIQLLYEAHEAKHGFPRMLGRIDCTHCNLRNCPMELRCQYMRGLHQYPKMILEVVTSQDLWFLHAFYRVADSNNDLNVVKQSPIIGPNCSFYLNDEHYKDDYYLADEIYPTWAVFVKAYPYLVIEKKNGSRRHKNQQARTYNVLLGVLKGRWDILKMSEQSLTAKKNKKVIMYVCIILDNMILMYEVWFLVKCYF</sequence>
<keyword evidence="3" id="KW-1185">Reference proteome</keyword>
<feature type="transmembrane region" description="Helical" evidence="1">
    <location>
        <begin position="243"/>
        <end position="264"/>
    </location>
</feature>
<dbReference type="PANTHER" id="PTHR47150">
    <property type="entry name" value="OS12G0169200 PROTEIN"/>
    <property type="match status" value="1"/>
</dbReference>
<name>A0A9R1W6X4_LACSA</name>
<dbReference type="PANTHER" id="PTHR47150:SF4">
    <property type="entry name" value="HARBINGER TRANSPOSASE-DERIVED PROTEIN-RELATED"/>
    <property type="match status" value="1"/>
</dbReference>
<reference evidence="2 3" key="1">
    <citation type="journal article" date="2017" name="Nat. Commun.">
        <title>Genome assembly with in vitro proximity ligation data and whole-genome triplication in lettuce.</title>
        <authorList>
            <person name="Reyes-Chin-Wo S."/>
            <person name="Wang Z."/>
            <person name="Yang X."/>
            <person name="Kozik A."/>
            <person name="Arikit S."/>
            <person name="Song C."/>
            <person name="Xia L."/>
            <person name="Froenicke L."/>
            <person name="Lavelle D.O."/>
            <person name="Truco M.J."/>
            <person name="Xia R."/>
            <person name="Zhu S."/>
            <person name="Xu C."/>
            <person name="Xu H."/>
            <person name="Xu X."/>
            <person name="Cox K."/>
            <person name="Korf I."/>
            <person name="Meyers B.C."/>
            <person name="Michelmore R.W."/>
        </authorList>
    </citation>
    <scope>NUCLEOTIDE SEQUENCE [LARGE SCALE GENOMIC DNA]</scope>
    <source>
        <strain evidence="3">cv. Salinas</strain>
        <tissue evidence="2">Seedlings</tissue>
    </source>
</reference>
<gene>
    <name evidence="2" type="ORF">LSAT_V11C200063800</name>
</gene>
<dbReference type="Proteomes" id="UP000235145">
    <property type="component" value="Unassembled WGS sequence"/>
</dbReference>
<evidence type="ECO:0000313" key="3">
    <source>
        <dbReference type="Proteomes" id="UP000235145"/>
    </source>
</evidence>
<protein>
    <recommendedName>
        <fullName evidence="4">DDE Tnp4 domain-containing protein</fullName>
    </recommendedName>
</protein>
<organism evidence="2 3">
    <name type="scientific">Lactuca sativa</name>
    <name type="common">Garden lettuce</name>
    <dbReference type="NCBI Taxonomy" id="4236"/>
    <lineage>
        <taxon>Eukaryota</taxon>
        <taxon>Viridiplantae</taxon>
        <taxon>Streptophyta</taxon>
        <taxon>Embryophyta</taxon>
        <taxon>Tracheophyta</taxon>
        <taxon>Spermatophyta</taxon>
        <taxon>Magnoliopsida</taxon>
        <taxon>eudicotyledons</taxon>
        <taxon>Gunneridae</taxon>
        <taxon>Pentapetalae</taxon>
        <taxon>asterids</taxon>
        <taxon>campanulids</taxon>
        <taxon>Asterales</taxon>
        <taxon>Asteraceae</taxon>
        <taxon>Cichorioideae</taxon>
        <taxon>Cichorieae</taxon>
        <taxon>Lactucinae</taxon>
        <taxon>Lactuca</taxon>
    </lineage>
</organism>
<evidence type="ECO:0000256" key="1">
    <source>
        <dbReference type="SAM" id="Phobius"/>
    </source>
</evidence>
<proteinExistence type="predicted"/>
<dbReference type="Pfam" id="PF04827">
    <property type="entry name" value="Plant_tran"/>
    <property type="match status" value="1"/>
</dbReference>
<dbReference type="EMBL" id="NBSK02000002">
    <property type="protein sequence ID" value="KAJ0219676.1"/>
    <property type="molecule type" value="Genomic_DNA"/>
</dbReference>
<accession>A0A9R1W6X4</accession>
<comment type="caution">
    <text evidence="2">The sequence shown here is derived from an EMBL/GenBank/DDBJ whole genome shotgun (WGS) entry which is preliminary data.</text>
</comment>
<dbReference type="AlphaFoldDB" id="A0A9R1W6X4"/>